<comment type="subcellular location">
    <subcellularLocation>
        <location evidence="1">Cell membrane</location>
        <topology evidence="1">Multi-pass membrane protein</topology>
    </subcellularLocation>
</comment>
<dbReference type="Pfam" id="PF10412">
    <property type="entry name" value="TrwB_AAD_bind"/>
    <property type="match status" value="1"/>
</dbReference>
<proteinExistence type="predicted"/>
<keyword evidence="4 7" id="KW-1133">Transmembrane helix</keyword>
<dbReference type="PANTHER" id="PTHR37937:SF1">
    <property type="entry name" value="CONJUGATIVE TRANSFER: DNA TRANSPORT"/>
    <property type="match status" value="1"/>
</dbReference>
<dbReference type="InterPro" id="IPR019476">
    <property type="entry name" value="T4SS_TraD_DNA-bd"/>
</dbReference>
<evidence type="ECO:0000259" key="8">
    <source>
        <dbReference type="Pfam" id="PF10412"/>
    </source>
</evidence>
<evidence type="ECO:0000256" key="5">
    <source>
        <dbReference type="ARBA" id="ARBA00023136"/>
    </source>
</evidence>
<dbReference type="CDD" id="cd01127">
    <property type="entry name" value="TrwB_TraG_TraD_VirD4"/>
    <property type="match status" value="1"/>
</dbReference>
<organism evidence="9 10">
    <name type="scientific">Blastomonas fulva</name>
    <dbReference type="NCBI Taxonomy" id="1550728"/>
    <lineage>
        <taxon>Bacteria</taxon>
        <taxon>Pseudomonadati</taxon>
        <taxon>Pseudomonadota</taxon>
        <taxon>Alphaproteobacteria</taxon>
        <taxon>Sphingomonadales</taxon>
        <taxon>Sphingomonadaceae</taxon>
        <taxon>Blastomonas</taxon>
    </lineage>
</organism>
<evidence type="ECO:0000256" key="4">
    <source>
        <dbReference type="ARBA" id="ARBA00022989"/>
    </source>
</evidence>
<accession>A0ABM6M324</accession>
<keyword evidence="5 7" id="KW-0472">Membrane</keyword>
<evidence type="ECO:0000256" key="2">
    <source>
        <dbReference type="ARBA" id="ARBA00022475"/>
    </source>
</evidence>
<dbReference type="Proteomes" id="UP000258016">
    <property type="component" value="Chromosome"/>
</dbReference>
<gene>
    <name evidence="9" type="ORF">B5J99_01105</name>
</gene>
<evidence type="ECO:0000256" key="1">
    <source>
        <dbReference type="ARBA" id="ARBA00004651"/>
    </source>
</evidence>
<evidence type="ECO:0000313" key="9">
    <source>
        <dbReference type="EMBL" id="ASR50241.1"/>
    </source>
</evidence>
<feature type="compositionally biased region" description="Polar residues" evidence="6">
    <location>
        <begin position="596"/>
        <end position="606"/>
    </location>
</feature>
<feature type="domain" description="Type IV secretion system coupling protein TraD DNA-binding" evidence="8">
    <location>
        <begin position="171"/>
        <end position="561"/>
    </location>
</feature>
<protein>
    <submittedName>
        <fullName evidence="9">Conjugal transfer protein TraD</fullName>
    </submittedName>
</protein>
<evidence type="ECO:0000256" key="6">
    <source>
        <dbReference type="SAM" id="MobiDB-lite"/>
    </source>
</evidence>
<evidence type="ECO:0000256" key="7">
    <source>
        <dbReference type="SAM" id="Phobius"/>
    </source>
</evidence>
<evidence type="ECO:0000313" key="10">
    <source>
        <dbReference type="Proteomes" id="UP000258016"/>
    </source>
</evidence>
<dbReference type="EMBL" id="CP020083">
    <property type="protein sequence ID" value="ASR50241.1"/>
    <property type="molecule type" value="Genomic_DNA"/>
</dbReference>
<sequence length="630" mass="69987">MIESHDRRLHAETLRRHYRNSQARRFKRHLLILLSSIALGGVAVPYLLLDPAILRATGTYGHAQVISWFAADAASGPVVMVRYQGTDYPVPAITVATDPYFQRRASMTGSYLVSGSVLGFVAWLIGAMLFRRTAAMRRERALQDRFMTGTLVADETTLVKLAQAESGASPLAIGPVPLPTRLETRHLAMVGTTGSGKTTVLRQMLDGIEARGDAALVYDTSGEFIAHYYHPERGDIILNPFDSRCAFWSPFAEIGHPADADRIAQQLITETGQHDRDVWLETSRILVANMLRALWREGKGTLPDLLHALQVRSKDDLKAWLGETSSARTFADDADRATGSVLFMLAKAANLIQFLRVQNGDEQAFSFREFITGLDARGTNKPWIFVPRKEDYFEASKPLLACWLECAASAMLGLSPSPDRRVWFLLDELADLPRVDNLSRLLPEGRKFGAAVVLTFQAIGQMRNRYGNDLSQSMLGCCNTKLFLQLTDSESRRWASDTIGTCEVEVHTMTGALGEGDDQPRITLGRQRKIRPAVFESELRLPRYQAYLLFPDGLPVARISLTADHIAQRGAPRNRAFIEADPETTLWHRSGDRPSSEQSETQTTADAQPMEPKPRSTPQPPRSTVDDGPV</sequence>
<dbReference type="InterPro" id="IPR027417">
    <property type="entry name" value="P-loop_NTPase"/>
</dbReference>
<dbReference type="PANTHER" id="PTHR37937">
    <property type="entry name" value="CONJUGATIVE TRANSFER: DNA TRANSPORT"/>
    <property type="match status" value="1"/>
</dbReference>
<dbReference type="InterPro" id="IPR051539">
    <property type="entry name" value="T4SS-coupling_protein"/>
</dbReference>
<evidence type="ECO:0000256" key="3">
    <source>
        <dbReference type="ARBA" id="ARBA00022692"/>
    </source>
</evidence>
<dbReference type="Gene3D" id="3.40.50.300">
    <property type="entry name" value="P-loop containing nucleotide triphosphate hydrolases"/>
    <property type="match status" value="2"/>
</dbReference>
<dbReference type="SUPFAM" id="SSF52540">
    <property type="entry name" value="P-loop containing nucleoside triphosphate hydrolases"/>
    <property type="match status" value="1"/>
</dbReference>
<keyword evidence="2" id="KW-1003">Cell membrane</keyword>
<keyword evidence="3 7" id="KW-0812">Transmembrane</keyword>
<dbReference type="GeneID" id="303484171"/>
<name>A0ABM6M324_9SPHN</name>
<feature type="transmembrane region" description="Helical" evidence="7">
    <location>
        <begin position="111"/>
        <end position="130"/>
    </location>
</feature>
<feature type="transmembrane region" description="Helical" evidence="7">
    <location>
        <begin position="30"/>
        <end position="49"/>
    </location>
</feature>
<feature type="region of interest" description="Disordered" evidence="6">
    <location>
        <begin position="573"/>
        <end position="630"/>
    </location>
</feature>
<reference evidence="9 10" key="1">
    <citation type="submission" date="2017-03" db="EMBL/GenBank/DDBJ databases">
        <title>Complete genome sequence of Blastomonas fulva degrading microcsystin LR.</title>
        <authorList>
            <person name="Lee H.-g."/>
            <person name="Jin L."/>
            <person name="oh H.-M."/>
        </authorList>
    </citation>
    <scope>NUCLEOTIDE SEQUENCE [LARGE SCALE GENOMIC DNA]</scope>
    <source>
        <strain evidence="9 10">T2</strain>
    </source>
</reference>
<dbReference type="RefSeq" id="WP_117351190.1">
    <property type="nucleotide sequence ID" value="NZ_CP020083.1"/>
</dbReference>
<keyword evidence="10" id="KW-1185">Reference proteome</keyword>